<keyword evidence="1" id="KW-0472">Membrane</keyword>
<dbReference type="CDD" id="cd02947">
    <property type="entry name" value="TRX_family"/>
    <property type="match status" value="1"/>
</dbReference>
<proteinExistence type="predicted"/>
<reference evidence="2 3" key="1">
    <citation type="submission" date="2020-03" db="EMBL/GenBank/DDBJ databases">
        <title>Soil Listeria distribution.</title>
        <authorList>
            <person name="Liao J."/>
            <person name="Wiedmann M."/>
        </authorList>
    </citation>
    <scope>NUCLEOTIDE SEQUENCE [LARGE SCALE GENOMIC DNA]</scope>
    <source>
        <strain evidence="2 3">FSL L7-1017</strain>
    </source>
</reference>
<comment type="caution">
    <text evidence="2">The sequence shown here is derived from an EMBL/GenBank/DDBJ whole genome shotgun (WGS) entry which is preliminary data.</text>
</comment>
<dbReference type="EMBL" id="JAARUV010000004">
    <property type="protein sequence ID" value="MBC1779592.1"/>
    <property type="molecule type" value="Genomic_DNA"/>
</dbReference>
<accession>A0A7X1CJ15</accession>
<keyword evidence="1" id="KW-0812">Transmembrane</keyword>
<gene>
    <name evidence="2" type="ORF">HCA46_12150</name>
</gene>
<dbReference type="AlphaFoldDB" id="A0A7X1CJ15"/>
<organism evidence="2 3">
    <name type="scientific">Listeria booriae</name>
    <dbReference type="NCBI Taxonomy" id="1552123"/>
    <lineage>
        <taxon>Bacteria</taxon>
        <taxon>Bacillati</taxon>
        <taxon>Bacillota</taxon>
        <taxon>Bacilli</taxon>
        <taxon>Bacillales</taxon>
        <taxon>Listeriaceae</taxon>
        <taxon>Listeria</taxon>
    </lineage>
</organism>
<dbReference type="Proteomes" id="UP000547643">
    <property type="component" value="Unassembled WGS sequence"/>
</dbReference>
<dbReference type="InterPro" id="IPR036249">
    <property type="entry name" value="Thioredoxin-like_sf"/>
</dbReference>
<evidence type="ECO:0000313" key="2">
    <source>
        <dbReference type="EMBL" id="MBC1779592.1"/>
    </source>
</evidence>
<evidence type="ECO:0000313" key="3">
    <source>
        <dbReference type="Proteomes" id="UP000547643"/>
    </source>
</evidence>
<name>A0A7X1CJ15_9LIST</name>
<keyword evidence="1" id="KW-1133">Transmembrane helix</keyword>
<dbReference type="InterPro" id="IPR046698">
    <property type="entry name" value="PedC-like"/>
</dbReference>
<dbReference type="Gene3D" id="3.40.30.10">
    <property type="entry name" value="Glutaredoxin"/>
    <property type="match status" value="1"/>
</dbReference>
<evidence type="ECO:0000256" key="1">
    <source>
        <dbReference type="SAM" id="Phobius"/>
    </source>
</evidence>
<protein>
    <submittedName>
        <fullName evidence="2">Thioredoxin family protein</fullName>
    </submittedName>
</protein>
<sequence>MDYVPDSFILQKEGALEIKKYKVIVLTIVALALFIVGVQLIVDIHAKNLADTKAEANQQALREITNIQMKQILSDKKTGYVYVGRPSCPDCDPFQKKLRNALKETDRQGYYYNTDAARKADKNYTEIIKQMNVRVVPTLIYFTRGLETDRYKGDLDDTNQIKEWLQKQK</sequence>
<dbReference type="SUPFAM" id="SSF52833">
    <property type="entry name" value="Thioredoxin-like"/>
    <property type="match status" value="1"/>
</dbReference>
<dbReference type="Pfam" id="PF20207">
    <property type="entry name" value="DUF6568"/>
    <property type="match status" value="1"/>
</dbReference>
<feature type="transmembrane region" description="Helical" evidence="1">
    <location>
        <begin position="21"/>
        <end position="42"/>
    </location>
</feature>